<sequence>MRKPEPPLTKELEAFLEMLSAERNAALNTRMAYARDLQDFQGFVTRRQSTLATADADAIRAYLAQLDGAGMAPRTAARRLSALRQFYRFLAAEGWRKDDPTLAIDTPKLGRPLPKVLSEEEVTRLLHAATKLPGAEGARLVTMAELLYATGLRVSELVSLPLASVTREQRVLVVRGKGGKERMVPLSEPALDTLKIYLARRREFLQGPPDRPAASPWLFPSRGKSGHLTRVRVSQLLKDLAARAGIDPGRVSPHVLRHAFASHLLGHGADLRSLQKLLGHADISTTQIYTHVAGERRQALVRDHHPLSKTRKGG</sequence>
<organism evidence="14 15">
    <name type="scientific">Hypericibacter terrae</name>
    <dbReference type="NCBI Taxonomy" id="2602015"/>
    <lineage>
        <taxon>Bacteria</taxon>
        <taxon>Pseudomonadati</taxon>
        <taxon>Pseudomonadota</taxon>
        <taxon>Alphaproteobacteria</taxon>
        <taxon>Rhodospirillales</taxon>
        <taxon>Dongiaceae</taxon>
        <taxon>Hypericibacter</taxon>
    </lineage>
</organism>
<dbReference type="InterPro" id="IPR004107">
    <property type="entry name" value="Integrase_SAM-like_N"/>
</dbReference>
<evidence type="ECO:0000256" key="1">
    <source>
        <dbReference type="ARBA" id="ARBA00004496"/>
    </source>
</evidence>
<evidence type="ECO:0000256" key="7">
    <source>
        <dbReference type="ARBA" id="ARBA00022908"/>
    </source>
</evidence>
<proteinExistence type="inferred from homology"/>
<keyword evidence="6 11" id="KW-0159">Chromosome partition</keyword>
<dbReference type="InterPro" id="IPR011010">
    <property type="entry name" value="DNA_brk_join_enz"/>
</dbReference>
<dbReference type="InterPro" id="IPR050090">
    <property type="entry name" value="Tyrosine_recombinase_XerCD"/>
</dbReference>
<dbReference type="CDD" id="cd00798">
    <property type="entry name" value="INT_XerDC_C"/>
    <property type="match status" value="1"/>
</dbReference>
<protein>
    <recommendedName>
        <fullName evidence="3 11">Tyrosine recombinase XerD</fullName>
    </recommendedName>
</protein>
<dbReference type="GO" id="GO:0007059">
    <property type="term" value="P:chromosome segregation"/>
    <property type="evidence" value="ECO:0007669"/>
    <property type="project" value="UniProtKB-UniRule"/>
</dbReference>
<evidence type="ECO:0000313" key="14">
    <source>
        <dbReference type="EMBL" id="QEX19184.1"/>
    </source>
</evidence>
<dbReference type="GO" id="GO:0006313">
    <property type="term" value="P:DNA transposition"/>
    <property type="evidence" value="ECO:0007669"/>
    <property type="project" value="UniProtKB-UniRule"/>
</dbReference>
<dbReference type="NCBIfam" id="TIGR02225">
    <property type="entry name" value="recomb_XerD"/>
    <property type="match status" value="1"/>
</dbReference>
<evidence type="ECO:0000256" key="3">
    <source>
        <dbReference type="ARBA" id="ARBA00015810"/>
    </source>
</evidence>
<dbReference type="GO" id="GO:0003677">
    <property type="term" value="F:DNA binding"/>
    <property type="evidence" value="ECO:0007669"/>
    <property type="project" value="UniProtKB-UniRule"/>
</dbReference>
<dbReference type="Gene3D" id="1.10.150.130">
    <property type="match status" value="1"/>
</dbReference>
<dbReference type="NCBIfam" id="NF001399">
    <property type="entry name" value="PRK00283.1"/>
    <property type="match status" value="1"/>
</dbReference>
<keyword evidence="9 11" id="KW-0233">DNA recombination</keyword>
<dbReference type="InterPro" id="IPR011932">
    <property type="entry name" value="Recomb_XerD"/>
</dbReference>
<evidence type="ECO:0000256" key="8">
    <source>
        <dbReference type="ARBA" id="ARBA00023125"/>
    </source>
</evidence>
<comment type="subunit">
    <text evidence="11">Forms a cyclic heterotetrameric complex composed of two molecules of XerC and two molecules of XerD.</text>
</comment>
<keyword evidence="7 11" id="KW-0229">DNA integration</keyword>
<evidence type="ECO:0000313" key="15">
    <source>
        <dbReference type="Proteomes" id="UP000326202"/>
    </source>
</evidence>
<dbReference type="Pfam" id="PF02899">
    <property type="entry name" value="Phage_int_SAM_1"/>
    <property type="match status" value="1"/>
</dbReference>
<evidence type="ECO:0000259" key="13">
    <source>
        <dbReference type="PROSITE" id="PS51900"/>
    </source>
</evidence>
<accession>A0A5J6MP51</accession>
<dbReference type="InterPro" id="IPR010998">
    <property type="entry name" value="Integrase_recombinase_N"/>
</dbReference>
<evidence type="ECO:0000256" key="10">
    <source>
        <dbReference type="ARBA" id="ARBA00023306"/>
    </source>
</evidence>
<dbReference type="GO" id="GO:0051301">
    <property type="term" value="P:cell division"/>
    <property type="evidence" value="ECO:0007669"/>
    <property type="project" value="UniProtKB-KW"/>
</dbReference>
<keyword evidence="4 11" id="KW-0963">Cytoplasm</keyword>
<comment type="function">
    <text evidence="11">Site-specific tyrosine recombinase, which acts by catalyzing the cutting and rejoining of the recombining DNA molecules. The XerC-XerD complex is essential to convert dimers of the bacterial chromosome into monomers to permit their segregation at cell division. It also contributes to the segregational stability of plasmids.</text>
</comment>
<dbReference type="Gene3D" id="1.10.443.10">
    <property type="entry name" value="Intergrase catalytic core"/>
    <property type="match status" value="1"/>
</dbReference>
<dbReference type="SUPFAM" id="SSF56349">
    <property type="entry name" value="DNA breaking-rejoining enzymes"/>
    <property type="match status" value="1"/>
</dbReference>
<dbReference type="PROSITE" id="PS51900">
    <property type="entry name" value="CB"/>
    <property type="match status" value="1"/>
</dbReference>
<evidence type="ECO:0000259" key="12">
    <source>
        <dbReference type="PROSITE" id="PS51898"/>
    </source>
</evidence>
<feature type="active site" evidence="11">
    <location>
        <position position="177"/>
    </location>
</feature>
<feature type="domain" description="Tyr recombinase" evidence="12">
    <location>
        <begin position="112"/>
        <end position="302"/>
    </location>
</feature>
<evidence type="ECO:0000256" key="9">
    <source>
        <dbReference type="ARBA" id="ARBA00023172"/>
    </source>
</evidence>
<evidence type="ECO:0000256" key="6">
    <source>
        <dbReference type="ARBA" id="ARBA00022829"/>
    </source>
</evidence>
<reference evidence="14 15" key="1">
    <citation type="submission" date="2019-08" db="EMBL/GenBank/DDBJ databases">
        <title>Hyperibacter terrae gen. nov., sp. nov. and Hyperibacter viscosus sp. nov., two new members in the family Rhodospirillaceae isolated from the rhizosphere of Hypericum perforatum.</title>
        <authorList>
            <person name="Noviana Z."/>
        </authorList>
    </citation>
    <scope>NUCLEOTIDE SEQUENCE [LARGE SCALE GENOMIC DNA]</scope>
    <source>
        <strain evidence="14 15">R5913</strain>
    </source>
</reference>
<keyword evidence="8 11" id="KW-0238">DNA-binding</keyword>
<evidence type="ECO:0000256" key="2">
    <source>
        <dbReference type="ARBA" id="ARBA00010450"/>
    </source>
</evidence>
<dbReference type="Proteomes" id="UP000326202">
    <property type="component" value="Chromosome"/>
</dbReference>
<dbReference type="KEGG" id="htq:FRZ44_44970"/>
<dbReference type="EMBL" id="CP042906">
    <property type="protein sequence ID" value="QEX19184.1"/>
    <property type="molecule type" value="Genomic_DNA"/>
</dbReference>
<keyword evidence="10 11" id="KW-0131">Cell cycle</keyword>
<evidence type="ECO:0000256" key="5">
    <source>
        <dbReference type="ARBA" id="ARBA00022618"/>
    </source>
</evidence>
<dbReference type="RefSeq" id="WP_225308397.1">
    <property type="nucleotide sequence ID" value="NZ_CP042906.1"/>
</dbReference>
<dbReference type="PANTHER" id="PTHR30349:SF90">
    <property type="entry name" value="TYROSINE RECOMBINASE XERD"/>
    <property type="match status" value="1"/>
</dbReference>
<keyword evidence="15" id="KW-1185">Reference proteome</keyword>
<comment type="subcellular location">
    <subcellularLocation>
        <location evidence="1 11">Cytoplasm</location>
    </subcellularLocation>
</comment>
<dbReference type="InterPro" id="IPR013762">
    <property type="entry name" value="Integrase-like_cat_sf"/>
</dbReference>
<dbReference type="GO" id="GO:0009037">
    <property type="term" value="F:tyrosine-based site-specific recombinase activity"/>
    <property type="evidence" value="ECO:0007669"/>
    <property type="project" value="UniProtKB-UniRule"/>
</dbReference>
<dbReference type="Pfam" id="PF00589">
    <property type="entry name" value="Phage_integrase"/>
    <property type="match status" value="1"/>
</dbReference>
<feature type="active site" evidence="11">
    <location>
        <position position="257"/>
    </location>
</feature>
<evidence type="ECO:0000256" key="4">
    <source>
        <dbReference type="ARBA" id="ARBA00022490"/>
    </source>
</evidence>
<feature type="active site" evidence="11">
    <location>
        <position position="254"/>
    </location>
</feature>
<gene>
    <name evidence="11 14" type="primary">xerD</name>
    <name evidence="14" type="ORF">FRZ44_44970</name>
</gene>
<comment type="similarity">
    <text evidence="2 11">Belongs to the 'phage' integrase family. XerD subfamily.</text>
</comment>
<dbReference type="InterPro" id="IPR023009">
    <property type="entry name" value="Tyrosine_recombinase_XerC/XerD"/>
</dbReference>
<dbReference type="InterPro" id="IPR044068">
    <property type="entry name" value="CB"/>
</dbReference>
<dbReference type="GO" id="GO:0005737">
    <property type="term" value="C:cytoplasm"/>
    <property type="evidence" value="ECO:0007669"/>
    <property type="project" value="UniProtKB-SubCell"/>
</dbReference>
<dbReference type="PANTHER" id="PTHR30349">
    <property type="entry name" value="PHAGE INTEGRASE-RELATED"/>
    <property type="match status" value="1"/>
</dbReference>
<dbReference type="AlphaFoldDB" id="A0A5J6MP51"/>
<dbReference type="InterPro" id="IPR002104">
    <property type="entry name" value="Integrase_catalytic"/>
</dbReference>
<feature type="domain" description="Core-binding (CB)" evidence="13">
    <location>
        <begin position="6"/>
        <end position="91"/>
    </location>
</feature>
<feature type="active site" evidence="11">
    <location>
        <position position="280"/>
    </location>
</feature>
<dbReference type="HAMAP" id="MF_01807">
    <property type="entry name" value="Recomb_XerD"/>
    <property type="match status" value="1"/>
</dbReference>
<feature type="active site" evidence="11">
    <location>
        <position position="153"/>
    </location>
</feature>
<dbReference type="PROSITE" id="PS51898">
    <property type="entry name" value="TYR_RECOMBINASE"/>
    <property type="match status" value="1"/>
</dbReference>
<evidence type="ECO:0000256" key="11">
    <source>
        <dbReference type="HAMAP-Rule" id="MF_01807"/>
    </source>
</evidence>
<feature type="active site" description="O-(3'-phospho-DNA)-tyrosine intermediate" evidence="11">
    <location>
        <position position="289"/>
    </location>
</feature>
<keyword evidence="5 11" id="KW-0132">Cell division</keyword>
<name>A0A5J6MP51_9PROT</name>
<dbReference type="HAMAP" id="MF_01808">
    <property type="entry name" value="Recomb_XerC_XerD"/>
    <property type="match status" value="1"/>
</dbReference>